<gene>
    <name evidence="2" type="ORF">NHX12_006512</name>
</gene>
<dbReference type="AlphaFoldDB" id="A0A9Q0DUZ1"/>
<feature type="domain" description="Dilute" evidence="1">
    <location>
        <begin position="71"/>
        <end position="277"/>
    </location>
</feature>
<comment type="caution">
    <text evidence="2">The sequence shown here is derived from an EMBL/GenBank/DDBJ whole genome shotgun (WGS) entry which is preliminary data.</text>
</comment>
<dbReference type="InterPro" id="IPR002710">
    <property type="entry name" value="Dilute_dom"/>
</dbReference>
<evidence type="ECO:0000313" key="3">
    <source>
        <dbReference type="Proteomes" id="UP001148018"/>
    </source>
</evidence>
<dbReference type="Pfam" id="PF01843">
    <property type="entry name" value="DIL"/>
    <property type="match status" value="1"/>
</dbReference>
<organism evidence="2 3">
    <name type="scientific">Muraenolepis orangiensis</name>
    <name type="common">Patagonian moray cod</name>
    <dbReference type="NCBI Taxonomy" id="630683"/>
    <lineage>
        <taxon>Eukaryota</taxon>
        <taxon>Metazoa</taxon>
        <taxon>Chordata</taxon>
        <taxon>Craniata</taxon>
        <taxon>Vertebrata</taxon>
        <taxon>Euteleostomi</taxon>
        <taxon>Actinopterygii</taxon>
        <taxon>Neopterygii</taxon>
        <taxon>Teleostei</taxon>
        <taxon>Neoteleostei</taxon>
        <taxon>Acanthomorphata</taxon>
        <taxon>Zeiogadaria</taxon>
        <taxon>Gadariae</taxon>
        <taxon>Gadiformes</taxon>
        <taxon>Muraenolepidoidei</taxon>
        <taxon>Muraenolepididae</taxon>
        <taxon>Muraenolepis</taxon>
    </lineage>
</organism>
<proteinExistence type="predicted"/>
<dbReference type="InterPro" id="IPR052072">
    <property type="entry name" value="Vascular_dev_regulator"/>
</dbReference>
<dbReference type="PANTHER" id="PTHR16027:SF6">
    <property type="entry name" value="DILUTE DOMAIN-CONTAINING PROTEIN"/>
    <property type="match status" value="1"/>
</dbReference>
<dbReference type="OrthoDB" id="6108017at2759"/>
<accession>A0A9Q0DUZ1</accession>
<dbReference type="GO" id="GO:0051020">
    <property type="term" value="F:GTPase binding"/>
    <property type="evidence" value="ECO:0007669"/>
    <property type="project" value="TreeGrafter"/>
</dbReference>
<dbReference type="SMART" id="SM01132">
    <property type="entry name" value="DIL"/>
    <property type="match status" value="1"/>
</dbReference>
<sequence length="413" mass="46253">MCLRHADYVNDDLKVRTLLTSTINSIKKILKVCVCMWVWVWEFRFALSETPSLQSPPPLGMGGSYLKVLCSQAFMKQNTTRQNEHCLSNFDLAEYRQVISDLAIQIYQQLIKCMENTLHIADEGMCTLASIMRQLGAFHSTMCQHGTDPELIKQVVKQQFYIIGAITINNLLLRKDMCSWSKGMQIRYNVSQLEEWLRDKNLMVCGAKETLEPLIQAAQLLQVKKKTDEDAEAICSMCHALTTAQIVKVLNLYTPVNEFEERVSVSFIRTIQTRLRDRCETPQLLLDTKMIYPVTFPFSPSSLALETIQIPRECSPTRPLGLSPVTVMCVCLPPGECSPTQPLGECSPTQPLGECSPTRPLGECSPTRPLGLSPVTVMCVCLPPGECSPTRPLGECSPTQPASWWSRVSTLGL</sequence>
<dbReference type="EMBL" id="JANIIK010000112">
    <property type="protein sequence ID" value="KAJ3594181.1"/>
    <property type="molecule type" value="Genomic_DNA"/>
</dbReference>
<reference evidence="2" key="1">
    <citation type="submission" date="2022-07" db="EMBL/GenBank/DDBJ databases">
        <title>Chromosome-level genome of Muraenolepis orangiensis.</title>
        <authorList>
            <person name="Kim J."/>
        </authorList>
    </citation>
    <scope>NUCLEOTIDE SEQUENCE</scope>
    <source>
        <strain evidence="2">KU_S4_2022</strain>
        <tissue evidence="2">Muscle</tissue>
    </source>
</reference>
<dbReference type="PANTHER" id="PTHR16027">
    <property type="entry name" value="DILUTE DOMAIN-CONTAINING PROTEIN YPR089W"/>
    <property type="match status" value="1"/>
</dbReference>
<keyword evidence="3" id="KW-1185">Reference proteome</keyword>
<feature type="non-terminal residue" evidence="2">
    <location>
        <position position="1"/>
    </location>
</feature>
<evidence type="ECO:0000313" key="2">
    <source>
        <dbReference type="EMBL" id="KAJ3594181.1"/>
    </source>
</evidence>
<protein>
    <recommendedName>
        <fullName evidence="1">Dilute domain-containing protein</fullName>
    </recommendedName>
</protein>
<evidence type="ECO:0000259" key="1">
    <source>
        <dbReference type="PROSITE" id="PS51126"/>
    </source>
</evidence>
<dbReference type="Proteomes" id="UP001148018">
    <property type="component" value="Unassembled WGS sequence"/>
</dbReference>
<name>A0A9Q0DUZ1_9TELE</name>
<dbReference type="PROSITE" id="PS51126">
    <property type="entry name" value="DILUTE"/>
    <property type="match status" value="1"/>
</dbReference>